<dbReference type="SUPFAM" id="SSF53187">
    <property type="entry name" value="Zn-dependent exopeptidases"/>
    <property type="match status" value="1"/>
</dbReference>
<dbReference type="PROSITE" id="PS51318">
    <property type="entry name" value="TAT"/>
    <property type="match status" value="1"/>
</dbReference>
<dbReference type="Pfam" id="PF04389">
    <property type="entry name" value="Peptidase_M28"/>
    <property type="match status" value="1"/>
</dbReference>
<sequence length="311" mass="33396">MRPSLTRRHLLTCAAAALALPAAAQTDPKPPPIPELLARIERQRLFDTVTGLAAFPTRWTPGPDFPAVEAWVHEAFNRSGGGARIFTQGYAHREAGARHNIVSGDPMDPRGVVLVGAHVDSMSEMPATYAPGANDNATGVAAMIEACRVLSRVPLRKGLVFVAFSGEEQDLQGSTACAQIARRQGWPIELMINLDMLGHHPARPDAPLYLEYDQGNAVAANDAPARRYGLMAARLAAAFTTLRTEHTDIWDSDYMPFEAQGYPCIGFYDGGAEAPEYHSTSDVPEAVDLDRLEQATRLLVATLAAVAGLGG</sequence>
<dbReference type="AlphaFoldDB" id="A0A2T7UVM9"/>
<accession>A0A2T7UVM9</accession>
<evidence type="ECO:0000313" key="3">
    <source>
        <dbReference type="EMBL" id="PVE48641.1"/>
    </source>
</evidence>
<dbReference type="PANTHER" id="PTHR12147:SF26">
    <property type="entry name" value="PEPTIDASE M28 DOMAIN-CONTAINING PROTEIN"/>
    <property type="match status" value="1"/>
</dbReference>
<dbReference type="Proteomes" id="UP000244810">
    <property type="component" value="Unassembled WGS sequence"/>
</dbReference>
<dbReference type="InterPro" id="IPR045175">
    <property type="entry name" value="M28_fam"/>
</dbReference>
<dbReference type="RefSeq" id="WP_107750471.1">
    <property type="nucleotide sequence ID" value="NZ_QBKF01000002.1"/>
</dbReference>
<dbReference type="InterPro" id="IPR007484">
    <property type="entry name" value="Peptidase_M28"/>
</dbReference>
<keyword evidence="4" id="KW-1185">Reference proteome</keyword>
<evidence type="ECO:0000256" key="1">
    <source>
        <dbReference type="SAM" id="SignalP"/>
    </source>
</evidence>
<comment type="caution">
    <text evidence="3">The sequence shown here is derived from an EMBL/GenBank/DDBJ whole genome shotgun (WGS) entry which is preliminary data.</text>
</comment>
<feature type="chain" id="PRO_5015607573" description="Peptidase M28 domain-containing protein" evidence="1">
    <location>
        <begin position="25"/>
        <end position="311"/>
    </location>
</feature>
<reference evidence="3 4" key="1">
    <citation type="journal article" date="2011" name="Syst. Appl. Microbiol.">
        <title>Defluviimonas denitrificans gen. nov., sp. nov., and Pararhodobacter aggregans gen. nov., sp. nov., non-phototrophic Rhodobacteraceae from the biofilter of a marine aquaculture.</title>
        <authorList>
            <person name="Foesel B.U."/>
            <person name="Drake H.L."/>
            <person name="Schramm A."/>
        </authorList>
    </citation>
    <scope>NUCLEOTIDE SEQUENCE [LARGE SCALE GENOMIC DNA]</scope>
    <source>
        <strain evidence="3 4">D1-19</strain>
    </source>
</reference>
<dbReference type="GO" id="GO:0006508">
    <property type="term" value="P:proteolysis"/>
    <property type="evidence" value="ECO:0007669"/>
    <property type="project" value="InterPro"/>
</dbReference>
<organism evidence="3 4">
    <name type="scientific">Pararhodobacter aggregans</name>
    <dbReference type="NCBI Taxonomy" id="404875"/>
    <lineage>
        <taxon>Bacteria</taxon>
        <taxon>Pseudomonadati</taxon>
        <taxon>Pseudomonadota</taxon>
        <taxon>Alphaproteobacteria</taxon>
        <taxon>Rhodobacterales</taxon>
        <taxon>Paracoccaceae</taxon>
        <taxon>Pararhodobacter</taxon>
    </lineage>
</organism>
<dbReference type="EMBL" id="QDDR01000002">
    <property type="protein sequence ID" value="PVE48641.1"/>
    <property type="molecule type" value="Genomic_DNA"/>
</dbReference>
<dbReference type="Gene3D" id="3.40.630.10">
    <property type="entry name" value="Zn peptidases"/>
    <property type="match status" value="1"/>
</dbReference>
<feature type="signal peptide" evidence="1">
    <location>
        <begin position="1"/>
        <end position="24"/>
    </location>
</feature>
<protein>
    <recommendedName>
        <fullName evidence="2">Peptidase M28 domain-containing protein</fullName>
    </recommendedName>
</protein>
<proteinExistence type="predicted"/>
<keyword evidence="1" id="KW-0732">Signal</keyword>
<feature type="domain" description="Peptidase M28" evidence="2">
    <location>
        <begin position="106"/>
        <end position="301"/>
    </location>
</feature>
<gene>
    <name evidence="3" type="ORF">DDE23_06200</name>
</gene>
<name>A0A2T7UVM9_9RHOB</name>
<evidence type="ECO:0000259" key="2">
    <source>
        <dbReference type="Pfam" id="PF04389"/>
    </source>
</evidence>
<dbReference type="OrthoDB" id="9787436at2"/>
<dbReference type="InterPro" id="IPR006311">
    <property type="entry name" value="TAT_signal"/>
</dbReference>
<dbReference type="GO" id="GO:0008235">
    <property type="term" value="F:metalloexopeptidase activity"/>
    <property type="evidence" value="ECO:0007669"/>
    <property type="project" value="InterPro"/>
</dbReference>
<evidence type="ECO:0000313" key="4">
    <source>
        <dbReference type="Proteomes" id="UP000244810"/>
    </source>
</evidence>
<dbReference type="PANTHER" id="PTHR12147">
    <property type="entry name" value="METALLOPEPTIDASE M28 FAMILY MEMBER"/>
    <property type="match status" value="1"/>
</dbReference>